<dbReference type="InterPro" id="IPR003750">
    <property type="entry name" value="Put_MeTrfase-C9orf114-like"/>
</dbReference>
<dbReference type="HOGENOM" id="CLU_017233_2_0_1"/>
<dbReference type="OMA" id="FFPIHKD"/>
<reference evidence="3 4" key="1">
    <citation type="journal article" date="2011" name="PLoS Genet.">
        <title>Comparative genomic analysis of human fungal pathogens causing paracoccidioidomycosis.</title>
        <authorList>
            <person name="Desjardins C.A."/>
            <person name="Champion M.D."/>
            <person name="Holder J.W."/>
            <person name="Muszewska A."/>
            <person name="Goldberg J."/>
            <person name="Bailao A.M."/>
            <person name="Brigido M.M."/>
            <person name="Ferreira M.E."/>
            <person name="Garcia A.M."/>
            <person name="Grynberg M."/>
            <person name="Gujja S."/>
            <person name="Heiman D.I."/>
            <person name="Henn M.R."/>
            <person name="Kodira C.D."/>
            <person name="Leon-Narvaez H."/>
            <person name="Longo L.V."/>
            <person name="Ma L.J."/>
            <person name="Malavazi I."/>
            <person name="Matsuo A.L."/>
            <person name="Morais F.V."/>
            <person name="Pereira M."/>
            <person name="Rodriguez-Brito S."/>
            <person name="Sakthikumar S."/>
            <person name="Salem-Izacc S.M."/>
            <person name="Sykes S.M."/>
            <person name="Teixeira M.M."/>
            <person name="Vallejo M.C."/>
            <person name="Walter M.E."/>
            <person name="Yandava C."/>
            <person name="Young S."/>
            <person name="Zeng Q."/>
            <person name="Zucker J."/>
            <person name="Felipe M.S."/>
            <person name="Goldman G.H."/>
            <person name="Haas B.J."/>
            <person name="McEwen J.G."/>
            <person name="Nino-Vega G."/>
            <person name="Puccia R."/>
            <person name="San-Blas G."/>
            <person name="Soares C.M."/>
            <person name="Birren B.W."/>
            <person name="Cuomo C.A."/>
        </authorList>
    </citation>
    <scope>NUCLEOTIDE SEQUENCE [LARGE SCALE GENOMIC DNA]</scope>
    <source>
        <strain evidence="3 4">Pb18</strain>
    </source>
</reference>
<name>C1GFL9_PARBD</name>
<dbReference type="GeneID" id="22584864"/>
<dbReference type="OrthoDB" id="70823at2759"/>
<organism evidence="3 4">
    <name type="scientific">Paracoccidioides brasiliensis (strain Pb18)</name>
    <dbReference type="NCBI Taxonomy" id="502780"/>
    <lineage>
        <taxon>Eukaryota</taxon>
        <taxon>Fungi</taxon>
        <taxon>Dikarya</taxon>
        <taxon>Ascomycota</taxon>
        <taxon>Pezizomycotina</taxon>
        <taxon>Eurotiomycetes</taxon>
        <taxon>Eurotiomycetidae</taxon>
        <taxon>Onygenales</taxon>
        <taxon>Ajellomycetaceae</taxon>
        <taxon>Paracoccidioides</taxon>
    </lineage>
</organism>
<dbReference type="eggNOG" id="KOG3925">
    <property type="taxonomic scope" value="Eukaryota"/>
</dbReference>
<dbReference type="Pfam" id="PF02598">
    <property type="entry name" value="Methyltrn_RNA_3"/>
    <property type="match status" value="1"/>
</dbReference>
<dbReference type="EMBL" id="KN275963">
    <property type="protein sequence ID" value="EEH49976.1"/>
    <property type="molecule type" value="Genomic_DNA"/>
</dbReference>
<dbReference type="CDD" id="cd18086">
    <property type="entry name" value="HsC9orf114-like"/>
    <property type="match status" value="1"/>
</dbReference>
<dbReference type="RefSeq" id="XP_010761517.1">
    <property type="nucleotide sequence ID" value="XM_010763215.1"/>
</dbReference>
<evidence type="ECO:0000256" key="2">
    <source>
        <dbReference type="SAM" id="MobiDB-lite"/>
    </source>
</evidence>
<dbReference type="InterPro" id="IPR029028">
    <property type="entry name" value="Alpha/beta_knot_MTases"/>
</dbReference>
<feature type="region of interest" description="Disordered" evidence="2">
    <location>
        <begin position="168"/>
        <end position="196"/>
    </location>
</feature>
<dbReference type="Proteomes" id="UP000001628">
    <property type="component" value="Unassembled WGS sequence"/>
</dbReference>
<comment type="similarity">
    <text evidence="1">Belongs to the class IV-like SAM-binding methyltransferase superfamily.</text>
</comment>
<protein>
    <recommendedName>
        <fullName evidence="5">Deoxyribose-phosphate aldolase</fullName>
    </recommendedName>
</protein>
<dbReference type="FunCoup" id="C1GFL9">
    <property type="interactions" value="882"/>
</dbReference>
<proteinExistence type="inferred from homology"/>
<evidence type="ECO:0000313" key="3">
    <source>
        <dbReference type="EMBL" id="EEH49976.1"/>
    </source>
</evidence>
<dbReference type="VEuPathDB" id="FungiDB:PADG_06055"/>
<dbReference type="AlphaFoldDB" id="C1GFL9"/>
<dbReference type="SUPFAM" id="SSF50249">
    <property type="entry name" value="Nucleic acid-binding proteins"/>
    <property type="match status" value="1"/>
</dbReference>
<dbReference type="KEGG" id="pbn:PADG_06055"/>
<dbReference type="PANTHER" id="PTHR12150:SF13">
    <property type="entry name" value="METHYLTRANSFERASE C9ORF114-RELATED"/>
    <property type="match status" value="1"/>
</dbReference>
<evidence type="ECO:0000313" key="4">
    <source>
        <dbReference type="Proteomes" id="UP000001628"/>
    </source>
</evidence>
<dbReference type="Gene3D" id="3.40.1280.10">
    <property type="match status" value="2"/>
</dbReference>
<dbReference type="InterPro" id="IPR012340">
    <property type="entry name" value="NA-bd_OB-fold"/>
</dbReference>
<dbReference type="InParanoid" id="C1GFL9"/>
<accession>C1GFL9</accession>
<dbReference type="STRING" id="502780.C1GFL9"/>
<keyword evidence="4" id="KW-1185">Reference proteome</keyword>
<feature type="region of interest" description="Disordered" evidence="2">
    <location>
        <begin position="1"/>
        <end position="27"/>
    </location>
</feature>
<gene>
    <name evidence="3" type="ORF">PADG_06055</name>
</gene>
<dbReference type="InterPro" id="IPR029026">
    <property type="entry name" value="tRNA_m1G_MTases_N"/>
</dbReference>
<evidence type="ECO:0008006" key="5">
    <source>
        <dbReference type="Google" id="ProtNLM"/>
    </source>
</evidence>
<dbReference type="SUPFAM" id="SSF75217">
    <property type="entry name" value="alpha/beta knot"/>
    <property type="match status" value="1"/>
</dbReference>
<evidence type="ECO:0000256" key="1">
    <source>
        <dbReference type="ARBA" id="ARBA00009841"/>
    </source>
</evidence>
<sequence>MHKSNKRKITHEQFSEPNDGIDVDTSKPTAVFTPRGGRSYTLSVALPGSIIANAQSHDQKTFLAGSIARALAVFCVDEVVIFEDDVRQRQSNAHYDLSKDEYTAYSDPSHFLAHVLSYLETPPYLRKFLFPMHKNLRTAGTLPSLDMPHHIRANESCEYREGVTVPANEEHGFGQSNAENHHNQHKRKKGKKNMEEGVQDTVMSYTLVDTGLPNKVCIPHIPVPENTRVTVKLCSSEDPSQGAEVVSPSTPREEMGYYWGYSVRCCDSLSDVFTECPFDGGYDLSFGTSERGSPLSQVITEGVPNFEHLIVVFGGVAGLEVAVKADKELLARGLRPETVGNMFDYWVNVLPGQGSRTIRTEEAVWLGLMGLRGVVEKNGS</sequence>
<dbReference type="PANTHER" id="PTHR12150">
    <property type="entry name" value="CLASS IV SAM-BINDING METHYLTRANSFERASE-RELATED"/>
    <property type="match status" value="1"/>
</dbReference>